<sequence>MNPTSQGIPSLPDLTHPQELIQFGEQGMKLFLLFVVLTGLLGVAIALLNFSLGRRTKILWTETWVTQYGLLLRTVQHATLILLITVSGFFLCSTLANRYHHWEQARIAAIASNVAGERLEHTAPQLRYTVQEPYTTTTVINGQVVEEKRTQEVSRFLTPSRTQVDVTLQQTTDPANNRLLYQVGFDGNYEVVNTLETADEFFFETQPPAGYTLLQDYRVERNGQRLQSSQQSNYSFPLRLGAGETAQFRITYQASGGPRWVYNAGSQLLSNFRLTALANFPGAQFASGIVPTKMQPEGRGTRFTWEFADNVSVLNPFGVFTATASVRNTGVLPRLLLLAPALLFWWLLVLYLSVPLRLRDVAIASGIFFASLLTLTYLSRIIPAPFAWAILAPVMLILAWGLGRNQRASIAAAIATISGAILPVFGLLVPFTGLTLSLAGLLSVVWLTLRHWYGWQPRSLR</sequence>
<dbReference type="RefSeq" id="WP_190441842.1">
    <property type="nucleotide sequence ID" value="NZ_JAMPKM010000008.1"/>
</dbReference>
<keyword evidence="1" id="KW-0812">Transmembrane</keyword>
<protein>
    <submittedName>
        <fullName evidence="2">Uncharacterized protein</fullName>
    </submittedName>
</protein>
<feature type="transmembrane region" description="Helical" evidence="1">
    <location>
        <begin position="335"/>
        <end position="354"/>
    </location>
</feature>
<reference evidence="2 3" key="1">
    <citation type="submission" date="2022-04" db="EMBL/GenBank/DDBJ databases">
        <title>Positive selection, recombination, and allopatry shape intraspecific diversity of widespread and dominant cyanobacteria.</title>
        <authorList>
            <person name="Wei J."/>
            <person name="Shu W."/>
            <person name="Hu C."/>
        </authorList>
    </citation>
    <scope>NUCLEOTIDE SEQUENCE [LARGE SCALE GENOMIC DNA]</scope>
    <source>
        <strain evidence="2 3">GB2-A4</strain>
    </source>
</reference>
<feature type="transmembrane region" description="Helical" evidence="1">
    <location>
        <begin position="70"/>
        <end position="91"/>
    </location>
</feature>
<accession>A0ABV0JBH6</accession>
<evidence type="ECO:0000256" key="1">
    <source>
        <dbReference type="SAM" id="Phobius"/>
    </source>
</evidence>
<gene>
    <name evidence="2" type="ORF">NC998_14925</name>
</gene>
<keyword evidence="1" id="KW-1133">Transmembrane helix</keyword>
<keyword evidence="1" id="KW-0472">Membrane</keyword>
<comment type="caution">
    <text evidence="2">The sequence shown here is derived from an EMBL/GenBank/DDBJ whole genome shotgun (WGS) entry which is preliminary data.</text>
</comment>
<dbReference type="Proteomes" id="UP001464891">
    <property type="component" value="Unassembled WGS sequence"/>
</dbReference>
<organism evidence="2 3">
    <name type="scientific">Trichocoleus desertorum GB2-A4</name>
    <dbReference type="NCBI Taxonomy" id="2933944"/>
    <lineage>
        <taxon>Bacteria</taxon>
        <taxon>Bacillati</taxon>
        <taxon>Cyanobacteriota</taxon>
        <taxon>Cyanophyceae</taxon>
        <taxon>Leptolyngbyales</taxon>
        <taxon>Trichocoleusaceae</taxon>
        <taxon>Trichocoleus</taxon>
    </lineage>
</organism>
<proteinExistence type="predicted"/>
<feature type="transmembrane region" description="Helical" evidence="1">
    <location>
        <begin position="434"/>
        <end position="453"/>
    </location>
</feature>
<keyword evidence="3" id="KW-1185">Reference proteome</keyword>
<name>A0ABV0JBH6_9CYAN</name>
<dbReference type="EMBL" id="JAMPKM010000008">
    <property type="protein sequence ID" value="MEP0818391.1"/>
    <property type="molecule type" value="Genomic_DNA"/>
</dbReference>
<feature type="transmembrane region" description="Helical" evidence="1">
    <location>
        <begin position="30"/>
        <end position="50"/>
    </location>
</feature>
<feature type="transmembrane region" description="Helical" evidence="1">
    <location>
        <begin position="385"/>
        <end position="403"/>
    </location>
</feature>
<feature type="transmembrane region" description="Helical" evidence="1">
    <location>
        <begin position="410"/>
        <end position="428"/>
    </location>
</feature>
<evidence type="ECO:0000313" key="2">
    <source>
        <dbReference type="EMBL" id="MEP0818391.1"/>
    </source>
</evidence>
<evidence type="ECO:0000313" key="3">
    <source>
        <dbReference type="Proteomes" id="UP001464891"/>
    </source>
</evidence>